<keyword evidence="4" id="KW-1185">Reference proteome</keyword>
<reference evidence="3 4" key="1">
    <citation type="submission" date="2019-06" db="EMBL/GenBank/DDBJ databases">
        <title>Sequencing the genomes of 1000 actinobacteria strains.</title>
        <authorList>
            <person name="Klenk H.-P."/>
        </authorList>
    </citation>
    <scope>NUCLEOTIDE SEQUENCE [LARGE SCALE GENOMIC DNA]</scope>
    <source>
        <strain evidence="3 4">DSM 43866</strain>
    </source>
</reference>
<feature type="domain" description="AAA+ ATPase" evidence="2">
    <location>
        <begin position="289"/>
        <end position="452"/>
    </location>
</feature>
<evidence type="ECO:0000313" key="4">
    <source>
        <dbReference type="Proteomes" id="UP000320239"/>
    </source>
</evidence>
<dbReference type="Proteomes" id="UP000320239">
    <property type="component" value="Unassembled WGS sequence"/>
</dbReference>
<sequence>MTRGGTTGSVTFHGSTSPRRDRYAASVRDFHAATRPGAIDTLVERLAGAVLSDRRRDIGEIGSWTASLPALADILHAAGLHDSWIALEYRPYQAGWSRADAVIAGTRANGRAAYLVVELKQWQQATWNAVDECVTGTGARYERDRGLAHPYHQARDYSQFIRNFTDGMHDENEVAIAAAAYLHNATERSIETLRTAGLDEAEATFSGDPEGRRRFIAFLKAFFASDGTGAEAWEDLCWAPYRQGPSILEAATRIFTDRTVYPLTDEQRNAFSYIQKKVSDALDPQADREQAIIVVKGGPGTGKTWIAMHLLGANANAGRQVSYSTNSTALRNALQKGAGFNKHLGTEYAAKLITSARIYDDFATRTKLDVLIVDEAQRLTEWNVPTGHQNRKDRQEYLEKRRITQLFELKKSAKVLVLFIGEDQASTYKDFVTIAHAEEIAARTGADFKVFELTEQHRSGGSQAFEAWVDALLDGEPTVWHDEDSFKVRVVDSPEALEDAVLGDAADGDGRLVAGFCWTWLNTEARTLGELPFDIKIGDWKKHWNLRKPMGGYPKDDDWARNPKGAAQVGSIFTAQGFEFPRVGVIMGPDLTWDAASGRMTVHMDACRYSKLVQEHGDTPTGDARIRNQYRVLLTRAMSSVVLYSTDPDTRALLKRIVNPAGPLTESSDGNRTPG</sequence>
<name>A0A561WB65_ACTTI</name>
<dbReference type="EMBL" id="VIWY01000003">
    <property type="protein sequence ID" value="TWG21093.1"/>
    <property type="molecule type" value="Genomic_DNA"/>
</dbReference>
<proteinExistence type="predicted"/>
<feature type="region of interest" description="Disordered" evidence="1">
    <location>
        <begin position="1"/>
        <end position="20"/>
    </location>
</feature>
<evidence type="ECO:0000256" key="1">
    <source>
        <dbReference type="SAM" id="MobiDB-lite"/>
    </source>
</evidence>
<dbReference type="OrthoDB" id="3193269at2"/>
<dbReference type="InterPro" id="IPR018647">
    <property type="entry name" value="SLFN_3-like_DNA/RNA_helicase"/>
</dbReference>
<evidence type="ECO:0000259" key="2">
    <source>
        <dbReference type="SMART" id="SM00382"/>
    </source>
</evidence>
<evidence type="ECO:0000313" key="3">
    <source>
        <dbReference type="EMBL" id="TWG21093.1"/>
    </source>
</evidence>
<protein>
    <recommendedName>
        <fullName evidence="2">AAA+ ATPase domain-containing protein</fullName>
    </recommendedName>
</protein>
<dbReference type="SMART" id="SM00382">
    <property type="entry name" value="AAA"/>
    <property type="match status" value="1"/>
</dbReference>
<dbReference type="RefSeq" id="WP_122979766.1">
    <property type="nucleotide sequence ID" value="NZ_BOMX01000115.1"/>
</dbReference>
<dbReference type="Gene3D" id="3.40.50.300">
    <property type="entry name" value="P-loop containing nucleotide triphosphate hydrolases"/>
    <property type="match status" value="1"/>
</dbReference>
<dbReference type="SUPFAM" id="SSF52540">
    <property type="entry name" value="P-loop containing nucleoside triphosphate hydrolases"/>
    <property type="match status" value="2"/>
</dbReference>
<dbReference type="InterPro" id="IPR027417">
    <property type="entry name" value="P-loop_NTPase"/>
</dbReference>
<gene>
    <name evidence="3" type="ORF">FHX34_103623</name>
</gene>
<dbReference type="InterPro" id="IPR003593">
    <property type="entry name" value="AAA+_ATPase"/>
</dbReference>
<comment type="caution">
    <text evidence="3">The sequence shown here is derived from an EMBL/GenBank/DDBJ whole genome shotgun (WGS) entry which is preliminary data.</text>
</comment>
<accession>A0A561WB65</accession>
<feature type="compositionally biased region" description="Polar residues" evidence="1">
    <location>
        <begin position="8"/>
        <end position="17"/>
    </location>
</feature>
<dbReference type="AlphaFoldDB" id="A0A561WB65"/>
<dbReference type="Pfam" id="PF09848">
    <property type="entry name" value="SLFN-g3_helicase"/>
    <property type="match status" value="1"/>
</dbReference>
<organism evidence="3 4">
    <name type="scientific">Actinoplanes teichomyceticus</name>
    <dbReference type="NCBI Taxonomy" id="1867"/>
    <lineage>
        <taxon>Bacteria</taxon>
        <taxon>Bacillati</taxon>
        <taxon>Actinomycetota</taxon>
        <taxon>Actinomycetes</taxon>
        <taxon>Micromonosporales</taxon>
        <taxon>Micromonosporaceae</taxon>
        <taxon>Actinoplanes</taxon>
    </lineage>
</organism>